<evidence type="ECO:0000313" key="2">
    <source>
        <dbReference type="Proteomes" id="UP001338125"/>
    </source>
</evidence>
<protein>
    <recommendedName>
        <fullName evidence="3">GxxExxY protein</fullName>
    </recommendedName>
</protein>
<dbReference type="Proteomes" id="UP001338125">
    <property type="component" value="Unassembled WGS sequence"/>
</dbReference>
<gene>
    <name evidence="1" type="ORF">PT974_05127</name>
</gene>
<name>A0ABR0SR36_9HYPO</name>
<sequence length="234" mass="26661">MFLVKSLLSGNYSLHFWQLNTAPGGAIWEAARRGPHYAYENVTVAIWEELPRFYFPNQFLGPFGQYFRVAREAYRNVLPQGPHTCKPDVVLVKVQVTLFPYTANNRDVLWVECKAPNANAPHAWHDLVDEAVSRLHQAHPTRRVYLVLAFGINWIPLIWDPVPPLLNPVGSPLFIRSNAGGSWPVDRRLHIIPGHMLPGQRFIQQMVNGPILIDPTFAFSLDFWTLDMAGRPAF</sequence>
<accession>A0ABR0SR36</accession>
<evidence type="ECO:0000313" key="1">
    <source>
        <dbReference type="EMBL" id="KAK5994644.1"/>
    </source>
</evidence>
<organism evidence="1 2">
    <name type="scientific">Cladobotryum mycophilum</name>
    <dbReference type="NCBI Taxonomy" id="491253"/>
    <lineage>
        <taxon>Eukaryota</taxon>
        <taxon>Fungi</taxon>
        <taxon>Dikarya</taxon>
        <taxon>Ascomycota</taxon>
        <taxon>Pezizomycotina</taxon>
        <taxon>Sordariomycetes</taxon>
        <taxon>Hypocreomycetidae</taxon>
        <taxon>Hypocreales</taxon>
        <taxon>Hypocreaceae</taxon>
        <taxon>Cladobotryum</taxon>
    </lineage>
</organism>
<keyword evidence="2" id="KW-1185">Reference proteome</keyword>
<comment type="caution">
    <text evidence="1">The sequence shown here is derived from an EMBL/GenBank/DDBJ whole genome shotgun (WGS) entry which is preliminary data.</text>
</comment>
<proteinExistence type="predicted"/>
<evidence type="ECO:0008006" key="3">
    <source>
        <dbReference type="Google" id="ProtNLM"/>
    </source>
</evidence>
<dbReference type="EMBL" id="JAVFKD010000010">
    <property type="protein sequence ID" value="KAK5994644.1"/>
    <property type="molecule type" value="Genomic_DNA"/>
</dbReference>
<reference evidence="1 2" key="1">
    <citation type="submission" date="2024-01" db="EMBL/GenBank/DDBJ databases">
        <title>Complete genome of Cladobotryum mycophilum ATHUM6906.</title>
        <authorList>
            <person name="Christinaki A.C."/>
            <person name="Myridakis A.I."/>
            <person name="Kouvelis V.N."/>
        </authorList>
    </citation>
    <scope>NUCLEOTIDE SEQUENCE [LARGE SCALE GENOMIC DNA]</scope>
    <source>
        <strain evidence="1 2">ATHUM6906</strain>
    </source>
</reference>